<reference evidence="2" key="2">
    <citation type="submission" date="2025-08" db="UniProtKB">
        <authorList>
            <consortium name="RefSeq"/>
        </authorList>
    </citation>
    <scope>IDENTIFICATION</scope>
    <source>
        <tissue evidence="2">Leaf</tissue>
    </source>
</reference>
<reference evidence="1" key="1">
    <citation type="journal article" date="2014" name="Nat. Commun.">
        <title>The tobacco genome sequence and its comparison with those of tomato and potato.</title>
        <authorList>
            <person name="Sierro N."/>
            <person name="Battey J.N."/>
            <person name="Ouadi S."/>
            <person name="Bakaher N."/>
            <person name="Bovet L."/>
            <person name="Willig A."/>
            <person name="Goepfert S."/>
            <person name="Peitsch M.C."/>
            <person name="Ivanov N.V."/>
        </authorList>
    </citation>
    <scope>NUCLEOTIDE SEQUENCE [LARGE SCALE GENOMIC DNA]</scope>
</reference>
<proteinExistence type="predicted"/>
<accession>A0AC58SN08</accession>
<dbReference type="Proteomes" id="UP000790787">
    <property type="component" value="Chromosome 14"/>
</dbReference>
<name>A0AC58SN08_TOBAC</name>
<sequence length="326" mass="37134">MMLLPAVPDEWEVEAFTKGLNLRSLDASRKLKESLIEFQATTWADVHDRYKSKIRIEEDQLEFPISAKGTEARTRISLKVILIHIDDLLKAASFHMREAKDATPKGSGPRICSFPTEKLIVARKKDHCKKKRTGDCQHLREEVAMLLKNDHLREFLSERAKNNYGHVWDNAEPSNITEDPPRLTINKIFGGNEINGVTFSVTKKTKVSVTHNKRLREVAEDDITFTEEDADGLLLPHNDALVISLNVLDFNIKRVLVDPESSTNVIQWRVLEQAKLIESMILAIKLIAGFNLASMTTEGRSYYPLTSKGSPRPPYLKWWMATWAIT</sequence>
<keyword evidence="1" id="KW-1185">Reference proteome</keyword>
<gene>
    <name evidence="2" type="primary">LOC142169067</name>
</gene>
<evidence type="ECO:0000313" key="1">
    <source>
        <dbReference type="Proteomes" id="UP000790787"/>
    </source>
</evidence>
<organism evidence="1 2">
    <name type="scientific">Nicotiana tabacum</name>
    <name type="common">Common tobacco</name>
    <dbReference type="NCBI Taxonomy" id="4097"/>
    <lineage>
        <taxon>Eukaryota</taxon>
        <taxon>Viridiplantae</taxon>
        <taxon>Streptophyta</taxon>
        <taxon>Embryophyta</taxon>
        <taxon>Tracheophyta</taxon>
        <taxon>Spermatophyta</taxon>
        <taxon>Magnoliopsida</taxon>
        <taxon>eudicotyledons</taxon>
        <taxon>Gunneridae</taxon>
        <taxon>Pentapetalae</taxon>
        <taxon>asterids</taxon>
        <taxon>lamiids</taxon>
        <taxon>Solanales</taxon>
        <taxon>Solanaceae</taxon>
        <taxon>Nicotianoideae</taxon>
        <taxon>Nicotianeae</taxon>
        <taxon>Nicotiana</taxon>
    </lineage>
</organism>
<protein>
    <submittedName>
        <fullName evidence="2">Uncharacterized protein LOC142169067</fullName>
    </submittedName>
</protein>
<dbReference type="RefSeq" id="XP_075086369.1">
    <property type="nucleotide sequence ID" value="XM_075230268.1"/>
</dbReference>
<evidence type="ECO:0000313" key="2">
    <source>
        <dbReference type="RefSeq" id="XP_075086369.1"/>
    </source>
</evidence>